<dbReference type="EMBL" id="BKCP01011292">
    <property type="protein sequence ID" value="GER54530.1"/>
    <property type="molecule type" value="Genomic_DNA"/>
</dbReference>
<sequence length="187" mass="20540">MTCEDFETERRRLAAAGGLRFSGARPPPLGVLLAITNAAIIHFAAYHSQTVIVVSNKPPHFPTFEIESVSLSTITTKNNNNNTINNINTAVWELGFSVGKLNGKKIKDLSVWARQRLGLRECDLLATVLTPQQTESKALDCGVMFTGGYSDYTLFTALCKNVYIEAETAGRWIMVGGSRLCPVTYHD</sequence>
<dbReference type="Proteomes" id="UP000325081">
    <property type="component" value="Unassembled WGS sequence"/>
</dbReference>
<evidence type="ECO:0000313" key="1">
    <source>
        <dbReference type="EMBL" id="GER54530.1"/>
    </source>
</evidence>
<name>A0A5A7RB49_STRAF</name>
<protein>
    <submittedName>
        <fullName evidence="1">CBL-interacting protein kinase 1</fullName>
    </submittedName>
</protein>
<accession>A0A5A7RB49</accession>
<keyword evidence="2" id="KW-1185">Reference proteome</keyword>
<keyword evidence="1" id="KW-0418">Kinase</keyword>
<proteinExistence type="predicted"/>
<organism evidence="1 2">
    <name type="scientific">Striga asiatica</name>
    <name type="common">Asiatic witchweed</name>
    <name type="synonym">Buchnera asiatica</name>
    <dbReference type="NCBI Taxonomy" id="4170"/>
    <lineage>
        <taxon>Eukaryota</taxon>
        <taxon>Viridiplantae</taxon>
        <taxon>Streptophyta</taxon>
        <taxon>Embryophyta</taxon>
        <taxon>Tracheophyta</taxon>
        <taxon>Spermatophyta</taxon>
        <taxon>Magnoliopsida</taxon>
        <taxon>eudicotyledons</taxon>
        <taxon>Gunneridae</taxon>
        <taxon>Pentapetalae</taxon>
        <taxon>asterids</taxon>
        <taxon>lamiids</taxon>
        <taxon>Lamiales</taxon>
        <taxon>Orobanchaceae</taxon>
        <taxon>Buchnereae</taxon>
        <taxon>Striga</taxon>
    </lineage>
</organism>
<reference evidence="2" key="1">
    <citation type="journal article" date="2019" name="Curr. Biol.">
        <title>Genome Sequence of Striga asiatica Provides Insight into the Evolution of Plant Parasitism.</title>
        <authorList>
            <person name="Yoshida S."/>
            <person name="Kim S."/>
            <person name="Wafula E.K."/>
            <person name="Tanskanen J."/>
            <person name="Kim Y.M."/>
            <person name="Honaas L."/>
            <person name="Yang Z."/>
            <person name="Spallek T."/>
            <person name="Conn C.E."/>
            <person name="Ichihashi Y."/>
            <person name="Cheong K."/>
            <person name="Cui S."/>
            <person name="Der J.P."/>
            <person name="Gundlach H."/>
            <person name="Jiao Y."/>
            <person name="Hori C."/>
            <person name="Ishida J.K."/>
            <person name="Kasahara H."/>
            <person name="Kiba T."/>
            <person name="Kim M.S."/>
            <person name="Koo N."/>
            <person name="Laohavisit A."/>
            <person name="Lee Y.H."/>
            <person name="Lumba S."/>
            <person name="McCourt P."/>
            <person name="Mortimer J.C."/>
            <person name="Mutuku J.M."/>
            <person name="Nomura T."/>
            <person name="Sasaki-Sekimoto Y."/>
            <person name="Seto Y."/>
            <person name="Wang Y."/>
            <person name="Wakatake T."/>
            <person name="Sakakibara H."/>
            <person name="Demura T."/>
            <person name="Yamaguchi S."/>
            <person name="Yoneyama K."/>
            <person name="Manabe R.I."/>
            <person name="Nelson D.C."/>
            <person name="Schulman A.H."/>
            <person name="Timko M.P."/>
            <person name="dePamphilis C.W."/>
            <person name="Choi D."/>
            <person name="Shirasu K."/>
        </authorList>
    </citation>
    <scope>NUCLEOTIDE SEQUENCE [LARGE SCALE GENOMIC DNA]</scope>
    <source>
        <strain evidence="2">cv. UVA1</strain>
    </source>
</reference>
<keyword evidence="1" id="KW-0808">Transferase</keyword>
<gene>
    <name evidence="1" type="ORF">STAS_32136</name>
</gene>
<evidence type="ECO:0000313" key="2">
    <source>
        <dbReference type="Proteomes" id="UP000325081"/>
    </source>
</evidence>
<dbReference type="AlphaFoldDB" id="A0A5A7RB49"/>
<dbReference type="GO" id="GO:0016301">
    <property type="term" value="F:kinase activity"/>
    <property type="evidence" value="ECO:0007669"/>
    <property type="project" value="UniProtKB-KW"/>
</dbReference>
<comment type="caution">
    <text evidence="1">The sequence shown here is derived from an EMBL/GenBank/DDBJ whole genome shotgun (WGS) entry which is preliminary data.</text>
</comment>